<dbReference type="EMBL" id="OX451739">
    <property type="protein sequence ID" value="CAI8606743.1"/>
    <property type="molecule type" value="Genomic_DNA"/>
</dbReference>
<sequence>MISSSSDSEVDWNKGNNVNGEAKFNESLVEEFVFSDDNKGNLEDLEKYSAKVEDSSVDTFFKPNISVRKKFGVVNRWPKMKSIYDITGPLSIKRKWGKKRMLQLVELHQTNLEINREEPVAVSSLVCANKTDDHRQVVVQKQHSSNSIGSEDRFSGGVKVNAKNLDSNMGEKLWKVISNLGGDSLKDYKKIIDEMEKSDKAKRVGMTVNLKLLK</sequence>
<evidence type="ECO:0000313" key="1">
    <source>
        <dbReference type="EMBL" id="CAI8606743.1"/>
    </source>
</evidence>
<reference evidence="1 2" key="1">
    <citation type="submission" date="2023-01" db="EMBL/GenBank/DDBJ databases">
        <authorList>
            <person name="Kreplak J."/>
        </authorList>
    </citation>
    <scope>NUCLEOTIDE SEQUENCE [LARGE SCALE GENOMIC DNA]</scope>
</reference>
<gene>
    <name evidence="1" type="ORF">VFH_IV005160</name>
</gene>
<accession>A0AAV1AAV9</accession>
<keyword evidence="2" id="KW-1185">Reference proteome</keyword>
<proteinExistence type="predicted"/>
<dbReference type="Proteomes" id="UP001157006">
    <property type="component" value="Chromosome 4"/>
</dbReference>
<name>A0AAV1AAV9_VICFA</name>
<evidence type="ECO:0000313" key="2">
    <source>
        <dbReference type="Proteomes" id="UP001157006"/>
    </source>
</evidence>
<dbReference type="AlphaFoldDB" id="A0AAV1AAV9"/>
<organism evidence="1 2">
    <name type="scientific">Vicia faba</name>
    <name type="common">Broad bean</name>
    <name type="synonym">Faba vulgaris</name>
    <dbReference type="NCBI Taxonomy" id="3906"/>
    <lineage>
        <taxon>Eukaryota</taxon>
        <taxon>Viridiplantae</taxon>
        <taxon>Streptophyta</taxon>
        <taxon>Embryophyta</taxon>
        <taxon>Tracheophyta</taxon>
        <taxon>Spermatophyta</taxon>
        <taxon>Magnoliopsida</taxon>
        <taxon>eudicotyledons</taxon>
        <taxon>Gunneridae</taxon>
        <taxon>Pentapetalae</taxon>
        <taxon>rosids</taxon>
        <taxon>fabids</taxon>
        <taxon>Fabales</taxon>
        <taxon>Fabaceae</taxon>
        <taxon>Papilionoideae</taxon>
        <taxon>50 kb inversion clade</taxon>
        <taxon>NPAAA clade</taxon>
        <taxon>Hologalegina</taxon>
        <taxon>IRL clade</taxon>
        <taxon>Fabeae</taxon>
        <taxon>Vicia</taxon>
    </lineage>
</organism>
<protein>
    <submittedName>
        <fullName evidence="1">Uncharacterized protein</fullName>
    </submittedName>
</protein>